<dbReference type="GO" id="GO:0008360">
    <property type="term" value="P:regulation of cell shape"/>
    <property type="evidence" value="ECO:0007669"/>
    <property type="project" value="UniProtKB-KW"/>
</dbReference>
<feature type="compositionally biased region" description="Gly residues" evidence="14">
    <location>
        <begin position="69"/>
        <end position="85"/>
    </location>
</feature>
<dbReference type="FunFam" id="1.10.3810.10:FF:000001">
    <property type="entry name" value="Penicillin-binding protein 1A"/>
    <property type="match status" value="1"/>
</dbReference>
<dbReference type="Gene3D" id="3.40.710.10">
    <property type="entry name" value="DD-peptidase/beta-lactamase superfamily"/>
    <property type="match status" value="1"/>
</dbReference>
<feature type="region of interest" description="Disordered" evidence="14">
    <location>
        <begin position="766"/>
        <end position="876"/>
    </location>
</feature>
<feature type="domain" description="Penicillin-binding protein transpeptidase" evidence="16">
    <location>
        <begin position="554"/>
        <end position="719"/>
    </location>
</feature>
<dbReference type="EMBL" id="JADPRT010000003">
    <property type="protein sequence ID" value="MBF9068145.1"/>
    <property type="molecule type" value="Genomic_DNA"/>
</dbReference>
<evidence type="ECO:0000256" key="3">
    <source>
        <dbReference type="ARBA" id="ARBA00022645"/>
    </source>
</evidence>
<dbReference type="PANTHER" id="PTHR32282:SF34">
    <property type="entry name" value="PENICILLIN-BINDING PROTEIN 1A"/>
    <property type="match status" value="1"/>
</dbReference>
<sequence>MSEHRRKPPQNGRRPDGPTSAGRGSVGSNASGGLPPRRTTARPQPGGAPGQTAAQPRMTRAEMRRAAQGKGGGGGSAGPGRGSRGAGKQPPSGPKPKRLIDYPRWGKSGVRRWLPSWKLVLSTFLVIFGGLTGVVGYAYASVSIPSANAASQLQGNVYYWDDGKTVMATTGYNRQNVSLADVPQDIQHDFMAAEDETFETNSGVDPMSILRAVRNMATGGSVQSGSTITQQYVKNVYLNSQQTASRKLKEILISIKIGNGGMSKDQVLEGYLNTNYYGRGAYGIEAAAEAYYGVHANQLTLSEGAFIAATVNQPSTFQNVDTDKTALSIATGRWQYVLSRMVVNNWMTQADEQEALAKGFPSPQKWKHNPGLTGQVGYLVDLATTYAESHSSGQLTDALLARGGYKIYTTFNKADVDALSSSVQKMESQHINPKVRTADQNVQVGAASVNPANGELKAIYGGVGMDKGYYVDNANTLGVPVGSTFKPIDLAAAMTNGAVQTPNGTANPITPDSKYNADDCLKIHRQDGSFIQDNSGTSACPEPDGLLHQANDSTAMPGYQTLRYAMENSINTPYVQLGEDVGYSNVEKMALGVGLNESSLQTDTAGFYIGTSTPSAIRMADAYATFADQGMEHEPVSVKQVTYEGTTESWLPAETAKYAMSQQVANTVTNVLQSVVQKGTGTNAQALGRPAAGKTGTTDDYKSAWFIGYTPQLSTSVVLYKEDPVKGQLESMAGVGGYPKVFGADMPTQVWTDYMSAALNTLPTVQFPTPQPFTQLGSNEPGMPAPSPTTQPTPTASATASASSTASTNPSGQPSDTSSPSPSNTGCSISDIFSGNCNTSSPSGGPSTNPSPTGRHHGGGNPSGPATAGTNNVPGG</sequence>
<keyword evidence="10" id="KW-0511">Multifunctional enzyme</keyword>
<evidence type="ECO:0000256" key="11">
    <source>
        <dbReference type="ARBA" id="ARBA00023316"/>
    </source>
</evidence>
<dbReference type="GO" id="GO:0009002">
    <property type="term" value="F:serine-type D-Ala-D-Ala carboxypeptidase activity"/>
    <property type="evidence" value="ECO:0007669"/>
    <property type="project" value="UniProtKB-EC"/>
</dbReference>
<feature type="region of interest" description="Disordered" evidence="14">
    <location>
        <begin position="1"/>
        <end position="101"/>
    </location>
</feature>
<keyword evidence="8" id="KW-0133">Cell shape</keyword>
<dbReference type="GO" id="GO:0006508">
    <property type="term" value="P:proteolysis"/>
    <property type="evidence" value="ECO:0007669"/>
    <property type="project" value="UniProtKB-KW"/>
</dbReference>
<comment type="caution">
    <text evidence="18">The sequence shown here is derived from an EMBL/GenBank/DDBJ whole genome shotgun (WGS) entry which is preliminary data.</text>
</comment>
<feature type="transmembrane region" description="Helical" evidence="15">
    <location>
        <begin position="119"/>
        <end position="140"/>
    </location>
</feature>
<evidence type="ECO:0000256" key="4">
    <source>
        <dbReference type="ARBA" id="ARBA00022670"/>
    </source>
</evidence>
<dbReference type="InterPro" id="IPR023346">
    <property type="entry name" value="Lysozyme-like_dom_sf"/>
</dbReference>
<dbReference type="InterPro" id="IPR001264">
    <property type="entry name" value="Glyco_trans_51"/>
</dbReference>
<evidence type="ECO:0000313" key="18">
    <source>
        <dbReference type="EMBL" id="MBF9068145.1"/>
    </source>
</evidence>
<dbReference type="SUPFAM" id="SSF56601">
    <property type="entry name" value="beta-lactamase/transpeptidase-like"/>
    <property type="match status" value="1"/>
</dbReference>
<evidence type="ECO:0000256" key="15">
    <source>
        <dbReference type="SAM" id="Phobius"/>
    </source>
</evidence>
<feature type="domain" description="Glycosyl transferase family 51" evidence="17">
    <location>
        <begin position="166"/>
        <end position="341"/>
    </location>
</feature>
<evidence type="ECO:0000256" key="7">
    <source>
        <dbReference type="ARBA" id="ARBA00022801"/>
    </source>
</evidence>
<feature type="compositionally biased region" description="Low complexity" evidence="14">
    <location>
        <begin position="834"/>
        <end position="853"/>
    </location>
</feature>
<feature type="compositionally biased region" description="Low complexity" evidence="14">
    <location>
        <begin position="766"/>
        <end position="776"/>
    </location>
</feature>
<keyword evidence="15" id="KW-1133">Transmembrane helix</keyword>
<comment type="catalytic activity">
    <reaction evidence="12">
        <text>Preferential cleavage: (Ac)2-L-Lys-D-Ala-|-D-Ala. Also transpeptidation of peptidyl-alanyl moieties that are N-acyl substituents of D-alanine.</text>
        <dbReference type="EC" id="3.4.16.4"/>
    </reaction>
</comment>
<evidence type="ECO:0000256" key="12">
    <source>
        <dbReference type="ARBA" id="ARBA00034000"/>
    </source>
</evidence>
<keyword evidence="7" id="KW-0378">Hydrolase</keyword>
<gene>
    <name evidence="18" type="ORF">I2501_08845</name>
</gene>
<dbReference type="GO" id="GO:0030288">
    <property type="term" value="C:outer membrane-bounded periplasmic space"/>
    <property type="evidence" value="ECO:0007669"/>
    <property type="project" value="TreeGrafter"/>
</dbReference>
<dbReference type="GO" id="GO:0071555">
    <property type="term" value="P:cell wall organization"/>
    <property type="evidence" value="ECO:0007669"/>
    <property type="project" value="UniProtKB-KW"/>
</dbReference>
<dbReference type="InterPro" id="IPR050396">
    <property type="entry name" value="Glycosyltr_51/Transpeptidase"/>
</dbReference>
<evidence type="ECO:0000256" key="2">
    <source>
        <dbReference type="ARBA" id="ARBA00007739"/>
    </source>
</evidence>
<feature type="compositionally biased region" description="Polar residues" evidence="14">
    <location>
        <begin position="824"/>
        <end position="833"/>
    </location>
</feature>
<dbReference type="PANTHER" id="PTHR32282">
    <property type="entry name" value="BINDING PROTEIN TRANSPEPTIDASE, PUTATIVE-RELATED"/>
    <property type="match status" value="1"/>
</dbReference>
<comment type="similarity">
    <text evidence="2">In the N-terminal section; belongs to the glycosyltransferase 51 family.</text>
</comment>
<keyword evidence="3" id="KW-0121">Carboxypeptidase</keyword>
<evidence type="ECO:0000256" key="6">
    <source>
        <dbReference type="ARBA" id="ARBA00022679"/>
    </source>
</evidence>
<reference evidence="18" key="1">
    <citation type="submission" date="2020-11" db="EMBL/GenBank/DDBJ databases">
        <title>Isolation and identification of active actinomycetes.</title>
        <authorList>
            <person name="Yu B."/>
        </authorList>
    </citation>
    <scope>NUCLEOTIDE SEQUENCE</scope>
    <source>
        <strain evidence="18">NEAU-YB345</strain>
    </source>
</reference>
<dbReference type="GO" id="GO:0008955">
    <property type="term" value="F:peptidoglycan glycosyltransferase activity"/>
    <property type="evidence" value="ECO:0007669"/>
    <property type="project" value="UniProtKB-EC"/>
</dbReference>
<keyword evidence="15" id="KW-0472">Membrane</keyword>
<comment type="similarity">
    <text evidence="1">In the C-terminal section; belongs to the transpeptidase family.</text>
</comment>
<dbReference type="InterPro" id="IPR001460">
    <property type="entry name" value="PCN-bd_Tpept"/>
</dbReference>
<feature type="compositionally biased region" description="Low complexity" evidence="14">
    <location>
        <begin position="792"/>
        <end position="823"/>
    </location>
</feature>
<dbReference type="GO" id="GO:0009252">
    <property type="term" value="P:peptidoglycan biosynthetic process"/>
    <property type="evidence" value="ECO:0007669"/>
    <property type="project" value="UniProtKB-KW"/>
</dbReference>
<name>A0A931B756_9ACTN</name>
<dbReference type="RefSeq" id="WP_196193307.1">
    <property type="nucleotide sequence ID" value="NZ_JADPRT010000003.1"/>
</dbReference>
<accession>A0A931B756</accession>
<dbReference type="Pfam" id="PF00905">
    <property type="entry name" value="Transpeptidase"/>
    <property type="match status" value="1"/>
</dbReference>
<evidence type="ECO:0000256" key="14">
    <source>
        <dbReference type="SAM" id="MobiDB-lite"/>
    </source>
</evidence>
<proteinExistence type="inferred from homology"/>
<dbReference type="Proteomes" id="UP000657385">
    <property type="component" value="Unassembled WGS sequence"/>
</dbReference>
<dbReference type="AlphaFoldDB" id="A0A931B756"/>
<keyword evidence="5" id="KW-0328">Glycosyltransferase</keyword>
<dbReference type="InterPro" id="IPR012338">
    <property type="entry name" value="Beta-lactam/transpept-like"/>
</dbReference>
<keyword evidence="11" id="KW-0961">Cell wall biogenesis/degradation</keyword>
<keyword evidence="9" id="KW-0573">Peptidoglycan synthesis</keyword>
<evidence type="ECO:0000256" key="8">
    <source>
        <dbReference type="ARBA" id="ARBA00022960"/>
    </source>
</evidence>
<dbReference type="GO" id="GO:0008658">
    <property type="term" value="F:penicillin binding"/>
    <property type="evidence" value="ECO:0007669"/>
    <property type="project" value="InterPro"/>
</dbReference>
<dbReference type="Pfam" id="PF00912">
    <property type="entry name" value="Transgly"/>
    <property type="match status" value="1"/>
</dbReference>
<evidence type="ECO:0000256" key="1">
    <source>
        <dbReference type="ARBA" id="ARBA00007090"/>
    </source>
</evidence>
<evidence type="ECO:0000259" key="16">
    <source>
        <dbReference type="Pfam" id="PF00905"/>
    </source>
</evidence>
<evidence type="ECO:0000313" key="19">
    <source>
        <dbReference type="Proteomes" id="UP000657385"/>
    </source>
</evidence>
<organism evidence="18 19">
    <name type="scientific">Streptacidiphilus fuscans</name>
    <dbReference type="NCBI Taxonomy" id="2789292"/>
    <lineage>
        <taxon>Bacteria</taxon>
        <taxon>Bacillati</taxon>
        <taxon>Actinomycetota</taxon>
        <taxon>Actinomycetes</taxon>
        <taxon>Kitasatosporales</taxon>
        <taxon>Streptomycetaceae</taxon>
        <taxon>Streptacidiphilus</taxon>
    </lineage>
</organism>
<dbReference type="SUPFAM" id="SSF53955">
    <property type="entry name" value="Lysozyme-like"/>
    <property type="match status" value="1"/>
</dbReference>
<keyword evidence="4" id="KW-0645">Protease</keyword>
<keyword evidence="6" id="KW-0808">Transferase</keyword>
<dbReference type="Gene3D" id="1.10.3810.10">
    <property type="entry name" value="Biosynthetic peptidoglycan transglycosylase-like"/>
    <property type="match status" value="1"/>
</dbReference>
<dbReference type="InterPro" id="IPR036950">
    <property type="entry name" value="PBP_transglycosylase"/>
</dbReference>
<protein>
    <submittedName>
        <fullName evidence="18">Penicillin-binding protein</fullName>
    </submittedName>
</protein>
<evidence type="ECO:0000259" key="17">
    <source>
        <dbReference type="Pfam" id="PF00912"/>
    </source>
</evidence>
<evidence type="ECO:0000256" key="5">
    <source>
        <dbReference type="ARBA" id="ARBA00022676"/>
    </source>
</evidence>
<keyword evidence="19" id="KW-1185">Reference proteome</keyword>
<evidence type="ECO:0000256" key="13">
    <source>
        <dbReference type="ARBA" id="ARBA00049902"/>
    </source>
</evidence>
<keyword evidence="15" id="KW-0812">Transmembrane</keyword>
<evidence type="ECO:0000256" key="9">
    <source>
        <dbReference type="ARBA" id="ARBA00022984"/>
    </source>
</evidence>
<comment type="catalytic activity">
    <reaction evidence="13">
        <text>[GlcNAc-(1-&gt;4)-Mur2Ac(oyl-L-Ala-gamma-D-Glu-L-Lys-D-Ala-D-Ala)](n)-di-trans,octa-cis-undecaprenyl diphosphate + beta-D-GlcNAc-(1-&gt;4)-Mur2Ac(oyl-L-Ala-gamma-D-Glu-L-Lys-D-Ala-D-Ala)-di-trans,octa-cis-undecaprenyl diphosphate = [GlcNAc-(1-&gt;4)-Mur2Ac(oyl-L-Ala-gamma-D-Glu-L-Lys-D-Ala-D-Ala)](n+1)-di-trans,octa-cis-undecaprenyl diphosphate + di-trans,octa-cis-undecaprenyl diphosphate + H(+)</text>
        <dbReference type="Rhea" id="RHEA:23708"/>
        <dbReference type="Rhea" id="RHEA-COMP:9602"/>
        <dbReference type="Rhea" id="RHEA-COMP:9603"/>
        <dbReference type="ChEBI" id="CHEBI:15378"/>
        <dbReference type="ChEBI" id="CHEBI:58405"/>
        <dbReference type="ChEBI" id="CHEBI:60033"/>
        <dbReference type="ChEBI" id="CHEBI:78435"/>
        <dbReference type="EC" id="2.4.99.28"/>
    </reaction>
</comment>
<evidence type="ECO:0000256" key="10">
    <source>
        <dbReference type="ARBA" id="ARBA00023268"/>
    </source>
</evidence>